<dbReference type="Gene3D" id="2.60.40.420">
    <property type="entry name" value="Cupredoxins - blue copper proteins"/>
    <property type="match status" value="3"/>
</dbReference>
<dbReference type="InterPro" id="IPR011706">
    <property type="entry name" value="Cu-oxidase_C"/>
</dbReference>
<evidence type="ECO:0000259" key="7">
    <source>
        <dbReference type="Pfam" id="PF07731"/>
    </source>
</evidence>
<dbReference type="GO" id="GO:0005886">
    <property type="term" value="C:plasma membrane"/>
    <property type="evidence" value="ECO:0007669"/>
    <property type="project" value="TreeGrafter"/>
</dbReference>
<dbReference type="InterPro" id="IPR011707">
    <property type="entry name" value="Cu-oxidase-like_N"/>
</dbReference>
<reference evidence="9" key="1">
    <citation type="submission" date="2014-12" db="EMBL/GenBank/DDBJ databases">
        <title>Insight into the proteome of Arion vulgaris.</title>
        <authorList>
            <person name="Aradska J."/>
            <person name="Bulat T."/>
            <person name="Smidak R."/>
            <person name="Sarate P."/>
            <person name="Gangsoo J."/>
            <person name="Sialana F."/>
            <person name="Bilban M."/>
            <person name="Lubec G."/>
        </authorList>
    </citation>
    <scope>NUCLEOTIDE SEQUENCE</scope>
    <source>
        <tissue evidence="9">Skin</tissue>
    </source>
</reference>
<dbReference type="CDD" id="cd13905">
    <property type="entry name" value="CuRO_3_tcLLC2_insect_like"/>
    <property type="match status" value="1"/>
</dbReference>
<evidence type="ECO:0000259" key="8">
    <source>
        <dbReference type="Pfam" id="PF07732"/>
    </source>
</evidence>
<dbReference type="InterPro" id="IPR001117">
    <property type="entry name" value="Cu-oxidase_2nd"/>
</dbReference>
<dbReference type="PANTHER" id="PTHR11709">
    <property type="entry name" value="MULTI-COPPER OXIDASE"/>
    <property type="match status" value="1"/>
</dbReference>
<feature type="domain" description="Plastocyanin-like" evidence="7">
    <location>
        <begin position="474"/>
        <end position="605"/>
    </location>
</feature>
<dbReference type="InterPro" id="IPR033138">
    <property type="entry name" value="Cu_oxidase_CS"/>
</dbReference>
<evidence type="ECO:0000259" key="6">
    <source>
        <dbReference type="Pfam" id="PF00394"/>
    </source>
</evidence>
<accession>A0A0B7BKV4</accession>
<dbReference type="PANTHER" id="PTHR11709:SF394">
    <property type="entry name" value="FI03373P-RELATED"/>
    <property type="match status" value="1"/>
</dbReference>
<feature type="domain" description="Plastocyanin-like" evidence="6">
    <location>
        <begin position="211"/>
        <end position="367"/>
    </location>
</feature>
<proteinExistence type="inferred from homology"/>
<evidence type="ECO:0000256" key="1">
    <source>
        <dbReference type="ARBA" id="ARBA00010609"/>
    </source>
</evidence>
<dbReference type="InterPro" id="IPR008972">
    <property type="entry name" value="Cupredoxin"/>
</dbReference>
<keyword evidence="2" id="KW-0479">Metal-binding</keyword>
<dbReference type="PROSITE" id="PS00080">
    <property type="entry name" value="MULTICOPPER_OXIDASE2"/>
    <property type="match status" value="1"/>
</dbReference>
<gene>
    <name evidence="9" type="primary">ORF191288</name>
    <name evidence="10" type="synonym">ORF191294</name>
</gene>
<evidence type="ECO:0000313" key="9">
    <source>
        <dbReference type="EMBL" id="CEK92966.1"/>
    </source>
</evidence>
<name>A0A0B7BKV4_9EUPU</name>
<dbReference type="GO" id="GO:0006826">
    <property type="term" value="P:iron ion transport"/>
    <property type="evidence" value="ECO:0007669"/>
    <property type="project" value="TreeGrafter"/>
</dbReference>
<evidence type="ECO:0000256" key="4">
    <source>
        <dbReference type="ARBA" id="ARBA00023008"/>
    </source>
</evidence>
<feature type="domain" description="Plastocyanin-like" evidence="8">
    <location>
        <begin position="85"/>
        <end position="195"/>
    </location>
</feature>
<dbReference type="FunFam" id="2.60.40.420:FF:000045">
    <property type="entry name" value="Laccase 2"/>
    <property type="match status" value="1"/>
</dbReference>
<keyword evidence="4" id="KW-0186">Copper</keyword>
<evidence type="ECO:0000256" key="3">
    <source>
        <dbReference type="ARBA" id="ARBA00023002"/>
    </source>
</evidence>
<sequence>MGMNSLQLWWTLVTVLGISRLNDAANPWNFDLNDYKNHVCKRPCEVYTTPRLCHYDFAIENYYALSKACYDCPFNQSNCYLPQCVTAGGVSRVIKTVNRILPGPSIEVCEGDTIEVKVANMLDNSEGTTIHWHGILQQGTQHMDGTPMVTQCPILMGSHFTYRFPAVDVGTYFWHGHAGTQRSDGLVGALVIRQSPSRDPHSSLYDYDLSEHVIIVKDWLTVVSTNRLAELVHIRENLHMAILINGLGQFQEFSNDASNMTYFTPRASFTVQPGLRYRFRVINSGTLNCPLELSIDNHTMNVIASDGSPVQPLMRNSFAIHAGERFDFILTAKNASNQRNYWIRLRGLNSCTTYNVTQAAVLKYAGATGDLPLEPLTWEDKPTYTSSEYNITDVPIVEQLVSLAEVDDIVLAKPDRKIFLDVDMVKIQNLVAYNPPLYTVESSALFESPQINYITSFLPPAPPLTQLQDLPESTFCNAETVQMDCQQDWCACVHLYKIDLGALVELIILDDDAYHPMHLHGYKFRVVGNGKLEDGTPLEELKEMDFKGLLNRTTGRAPIKDTVAAPIGGYNILRFRANNPGFWLFHCHLEFHAETGMLLIFQVGNSTQLPPRPKNFPVCGSFDFTGYEDITPLGGQMNTCSNNYNSGDRANYTCNCNFSSRR</sequence>
<dbReference type="CDD" id="cd13858">
    <property type="entry name" value="CuRO_1_tcLCC2_insect_like"/>
    <property type="match status" value="1"/>
</dbReference>
<feature type="chain" id="PRO_5007391514" evidence="5">
    <location>
        <begin position="25"/>
        <end position="662"/>
    </location>
</feature>
<dbReference type="EMBL" id="HACG01046101">
    <property type="protein sequence ID" value="CEK92966.1"/>
    <property type="molecule type" value="Transcribed_RNA"/>
</dbReference>
<dbReference type="Pfam" id="PF00394">
    <property type="entry name" value="Cu-oxidase"/>
    <property type="match status" value="1"/>
</dbReference>
<dbReference type="EMBL" id="HACG01046102">
    <property type="protein sequence ID" value="CEK92967.1"/>
    <property type="molecule type" value="Transcribed_RNA"/>
</dbReference>
<dbReference type="CDD" id="cd13884">
    <property type="entry name" value="CuRO_2_tcLCC_insect_like"/>
    <property type="match status" value="1"/>
</dbReference>
<dbReference type="SUPFAM" id="SSF49503">
    <property type="entry name" value="Cupredoxins"/>
    <property type="match status" value="3"/>
</dbReference>
<keyword evidence="3" id="KW-0560">Oxidoreductase</keyword>
<dbReference type="GO" id="GO:0005507">
    <property type="term" value="F:copper ion binding"/>
    <property type="evidence" value="ECO:0007669"/>
    <property type="project" value="InterPro"/>
</dbReference>
<keyword evidence="5" id="KW-0732">Signal</keyword>
<dbReference type="GO" id="GO:0016491">
    <property type="term" value="F:oxidoreductase activity"/>
    <property type="evidence" value="ECO:0007669"/>
    <property type="project" value="UniProtKB-KW"/>
</dbReference>
<feature type="signal peptide" evidence="5">
    <location>
        <begin position="1"/>
        <end position="24"/>
    </location>
</feature>
<dbReference type="Pfam" id="PF07732">
    <property type="entry name" value="Cu-oxidase_3"/>
    <property type="match status" value="1"/>
</dbReference>
<dbReference type="PROSITE" id="PS00079">
    <property type="entry name" value="MULTICOPPER_OXIDASE1"/>
    <property type="match status" value="1"/>
</dbReference>
<comment type="similarity">
    <text evidence="1">Belongs to the multicopper oxidase family.</text>
</comment>
<evidence type="ECO:0000256" key="5">
    <source>
        <dbReference type="SAM" id="SignalP"/>
    </source>
</evidence>
<dbReference type="FunFam" id="2.60.40.420:FF:000031">
    <property type="entry name" value="Laccase-2 isoform A"/>
    <property type="match status" value="1"/>
</dbReference>
<organism evidence="9">
    <name type="scientific">Arion vulgaris</name>
    <dbReference type="NCBI Taxonomy" id="1028688"/>
    <lineage>
        <taxon>Eukaryota</taxon>
        <taxon>Metazoa</taxon>
        <taxon>Spiralia</taxon>
        <taxon>Lophotrochozoa</taxon>
        <taxon>Mollusca</taxon>
        <taxon>Gastropoda</taxon>
        <taxon>Heterobranchia</taxon>
        <taxon>Euthyneura</taxon>
        <taxon>Panpulmonata</taxon>
        <taxon>Eupulmonata</taxon>
        <taxon>Stylommatophora</taxon>
        <taxon>Helicina</taxon>
        <taxon>Arionoidea</taxon>
        <taxon>Arionidae</taxon>
        <taxon>Arion</taxon>
    </lineage>
</organism>
<evidence type="ECO:0000313" key="10">
    <source>
        <dbReference type="EMBL" id="CEK92967.1"/>
    </source>
</evidence>
<dbReference type="InterPro" id="IPR002355">
    <property type="entry name" value="Cu_oxidase_Cu_BS"/>
</dbReference>
<dbReference type="AlphaFoldDB" id="A0A0B7BKV4"/>
<protein>
    <submittedName>
        <fullName evidence="9">Uncharacterized protein</fullName>
    </submittedName>
</protein>
<evidence type="ECO:0000256" key="2">
    <source>
        <dbReference type="ARBA" id="ARBA00022723"/>
    </source>
</evidence>
<dbReference type="InterPro" id="IPR045087">
    <property type="entry name" value="Cu-oxidase_fam"/>
</dbReference>
<dbReference type="Pfam" id="PF07731">
    <property type="entry name" value="Cu-oxidase_2"/>
    <property type="match status" value="1"/>
</dbReference>